<proteinExistence type="predicted"/>
<dbReference type="EMBL" id="ML211938">
    <property type="protein sequence ID" value="TFK79756.1"/>
    <property type="molecule type" value="Genomic_DNA"/>
</dbReference>
<sequence>MCRASTAARSPPITHDSLGSLLSQHLIRAERSEPNTSDRRRRLSRRPPQFRHRPTLPSSSSLHPRQHRRYIGLAAYGRLARGLSRRLTVTAGTLDHLSPVQDPSPEPEPQSRFIQLAQNVSDSLSQRADPAPRPELV</sequence>
<evidence type="ECO:0000313" key="3">
    <source>
        <dbReference type="Proteomes" id="UP000308197"/>
    </source>
</evidence>
<keyword evidence="3" id="KW-1185">Reference proteome</keyword>
<feature type="compositionally biased region" description="Basic and acidic residues" evidence="1">
    <location>
        <begin position="28"/>
        <end position="38"/>
    </location>
</feature>
<feature type="region of interest" description="Disordered" evidence="1">
    <location>
        <begin position="1"/>
        <end position="20"/>
    </location>
</feature>
<organism evidence="2 3">
    <name type="scientific">Polyporus arcularius HHB13444</name>
    <dbReference type="NCBI Taxonomy" id="1314778"/>
    <lineage>
        <taxon>Eukaryota</taxon>
        <taxon>Fungi</taxon>
        <taxon>Dikarya</taxon>
        <taxon>Basidiomycota</taxon>
        <taxon>Agaricomycotina</taxon>
        <taxon>Agaricomycetes</taxon>
        <taxon>Polyporales</taxon>
        <taxon>Polyporaceae</taxon>
        <taxon>Polyporus</taxon>
    </lineage>
</organism>
<evidence type="ECO:0000313" key="2">
    <source>
        <dbReference type="EMBL" id="TFK79756.1"/>
    </source>
</evidence>
<dbReference type="AlphaFoldDB" id="A0A5C3NQC6"/>
<feature type="compositionally biased region" description="Basic residues" evidence="1">
    <location>
        <begin position="39"/>
        <end position="54"/>
    </location>
</feature>
<evidence type="ECO:0000256" key="1">
    <source>
        <dbReference type="SAM" id="MobiDB-lite"/>
    </source>
</evidence>
<feature type="region of interest" description="Disordered" evidence="1">
    <location>
        <begin position="94"/>
        <end position="137"/>
    </location>
</feature>
<accession>A0A5C3NQC6</accession>
<protein>
    <submittedName>
        <fullName evidence="2">Uncharacterized protein</fullName>
    </submittedName>
</protein>
<name>A0A5C3NQC6_9APHY</name>
<feature type="region of interest" description="Disordered" evidence="1">
    <location>
        <begin position="28"/>
        <end position="67"/>
    </location>
</feature>
<dbReference type="InParanoid" id="A0A5C3NQC6"/>
<feature type="compositionally biased region" description="Polar residues" evidence="1">
    <location>
        <begin position="112"/>
        <end position="126"/>
    </location>
</feature>
<gene>
    <name evidence="2" type="ORF">K466DRAFT_592229</name>
</gene>
<reference evidence="2 3" key="1">
    <citation type="journal article" date="2019" name="Nat. Ecol. Evol.">
        <title>Megaphylogeny resolves global patterns of mushroom evolution.</title>
        <authorList>
            <person name="Varga T."/>
            <person name="Krizsan K."/>
            <person name="Foldi C."/>
            <person name="Dima B."/>
            <person name="Sanchez-Garcia M."/>
            <person name="Sanchez-Ramirez S."/>
            <person name="Szollosi G.J."/>
            <person name="Szarkandi J.G."/>
            <person name="Papp V."/>
            <person name="Albert L."/>
            <person name="Andreopoulos W."/>
            <person name="Angelini C."/>
            <person name="Antonin V."/>
            <person name="Barry K.W."/>
            <person name="Bougher N.L."/>
            <person name="Buchanan P."/>
            <person name="Buyck B."/>
            <person name="Bense V."/>
            <person name="Catcheside P."/>
            <person name="Chovatia M."/>
            <person name="Cooper J."/>
            <person name="Damon W."/>
            <person name="Desjardin D."/>
            <person name="Finy P."/>
            <person name="Geml J."/>
            <person name="Haridas S."/>
            <person name="Hughes K."/>
            <person name="Justo A."/>
            <person name="Karasinski D."/>
            <person name="Kautmanova I."/>
            <person name="Kiss B."/>
            <person name="Kocsube S."/>
            <person name="Kotiranta H."/>
            <person name="LaButti K.M."/>
            <person name="Lechner B.E."/>
            <person name="Liimatainen K."/>
            <person name="Lipzen A."/>
            <person name="Lukacs Z."/>
            <person name="Mihaltcheva S."/>
            <person name="Morgado L.N."/>
            <person name="Niskanen T."/>
            <person name="Noordeloos M.E."/>
            <person name="Ohm R.A."/>
            <person name="Ortiz-Santana B."/>
            <person name="Ovrebo C."/>
            <person name="Racz N."/>
            <person name="Riley R."/>
            <person name="Savchenko A."/>
            <person name="Shiryaev A."/>
            <person name="Soop K."/>
            <person name="Spirin V."/>
            <person name="Szebenyi C."/>
            <person name="Tomsovsky M."/>
            <person name="Tulloss R.E."/>
            <person name="Uehling J."/>
            <person name="Grigoriev I.V."/>
            <person name="Vagvolgyi C."/>
            <person name="Papp T."/>
            <person name="Martin F.M."/>
            <person name="Miettinen O."/>
            <person name="Hibbett D.S."/>
            <person name="Nagy L.G."/>
        </authorList>
    </citation>
    <scope>NUCLEOTIDE SEQUENCE [LARGE SCALE GENOMIC DNA]</scope>
    <source>
        <strain evidence="2 3">HHB13444</strain>
    </source>
</reference>
<dbReference type="Proteomes" id="UP000308197">
    <property type="component" value="Unassembled WGS sequence"/>
</dbReference>